<dbReference type="SMART" id="SM00855">
    <property type="entry name" value="PGAM"/>
    <property type="match status" value="1"/>
</dbReference>
<dbReference type="EMBL" id="CM029044">
    <property type="protein sequence ID" value="KAG2606231.1"/>
    <property type="molecule type" value="Genomic_DNA"/>
</dbReference>
<feature type="binding site" evidence="3">
    <location>
        <position position="74"/>
    </location>
    <ligand>
        <name>substrate</name>
    </ligand>
</feature>
<dbReference type="EMBL" id="CM029044">
    <property type="protein sequence ID" value="KAG2606232.1"/>
    <property type="molecule type" value="Genomic_DNA"/>
</dbReference>
<sequence length="222" mass="24517">MSPAISASPHGENFTEMVAVRHGETEWNVSHTIQGRLDHELNETGRQQAAMVARRLSESEEAKPAAVYSSDLKRAAETAQMIAATSSVSNVVIDQALTERHMGSFQGMKREDVLKSEAYKAYSSKDERKEELPGGGESLNQLSERCVSRLNAIAEKHKGERVVVVTHEEVIQELCRHANPTTSVRRNIPNTSISIFHVSGSDGRWILEKVGDVGHLNEDSFP</sequence>
<dbReference type="GO" id="GO:0005829">
    <property type="term" value="C:cytosol"/>
    <property type="evidence" value="ECO:0007669"/>
    <property type="project" value="TreeGrafter"/>
</dbReference>
<dbReference type="PANTHER" id="PTHR48100">
    <property type="entry name" value="BROAD-SPECIFICITY PHOSPHATASE YOR283W-RELATED"/>
    <property type="match status" value="1"/>
</dbReference>
<dbReference type="Proteomes" id="UP000823388">
    <property type="component" value="Chromosome 4N"/>
</dbReference>
<name>A0A8T0T3H7_PANVG</name>
<keyword evidence="5" id="KW-1185">Reference proteome</keyword>
<evidence type="ECO:0000256" key="3">
    <source>
        <dbReference type="PIRSR" id="PIRSR613078-2"/>
    </source>
</evidence>
<dbReference type="Pfam" id="PF00300">
    <property type="entry name" value="His_Phos_1"/>
    <property type="match status" value="1"/>
</dbReference>
<evidence type="ECO:0000313" key="5">
    <source>
        <dbReference type="Proteomes" id="UP000823388"/>
    </source>
</evidence>
<feature type="active site" description="Tele-phosphohistidine intermediate" evidence="2">
    <location>
        <position position="22"/>
    </location>
</feature>
<feature type="binding site" evidence="3">
    <location>
        <begin position="21"/>
        <end position="28"/>
    </location>
    <ligand>
        <name>substrate</name>
    </ligand>
</feature>
<feature type="active site" description="Proton donor/acceptor" evidence="2">
    <location>
        <position position="99"/>
    </location>
</feature>
<dbReference type="InterPro" id="IPR050275">
    <property type="entry name" value="PGM_Phosphatase"/>
</dbReference>
<gene>
    <name evidence="4" type="ORF">PVAP13_4NG203900</name>
</gene>
<evidence type="ECO:0000256" key="2">
    <source>
        <dbReference type="PIRSR" id="PIRSR613078-1"/>
    </source>
</evidence>
<reference evidence="4" key="1">
    <citation type="submission" date="2020-05" db="EMBL/GenBank/DDBJ databases">
        <title>WGS assembly of Panicum virgatum.</title>
        <authorList>
            <person name="Lovell J.T."/>
            <person name="Jenkins J."/>
            <person name="Shu S."/>
            <person name="Juenger T.E."/>
            <person name="Schmutz J."/>
        </authorList>
    </citation>
    <scope>NUCLEOTIDE SEQUENCE</scope>
    <source>
        <strain evidence="4">AP13</strain>
    </source>
</reference>
<comment type="similarity">
    <text evidence="1">Belongs to the phosphoglycerate mutase family.</text>
</comment>
<evidence type="ECO:0000313" key="4">
    <source>
        <dbReference type="EMBL" id="KAG2606232.1"/>
    </source>
</evidence>
<accession>A0A8T0T3H7</accession>
<proteinExistence type="inferred from homology"/>
<dbReference type="GO" id="GO:0016791">
    <property type="term" value="F:phosphatase activity"/>
    <property type="evidence" value="ECO:0007669"/>
    <property type="project" value="TreeGrafter"/>
</dbReference>
<dbReference type="InterPro" id="IPR013078">
    <property type="entry name" value="His_Pase_superF_clade-1"/>
</dbReference>
<dbReference type="PANTHER" id="PTHR48100:SF29">
    <property type="entry name" value="OS11G0138600 PROTEIN"/>
    <property type="match status" value="1"/>
</dbReference>
<dbReference type="OrthoDB" id="354304at2759"/>
<dbReference type="CDD" id="cd07067">
    <property type="entry name" value="HP_PGM_like"/>
    <property type="match status" value="1"/>
</dbReference>
<evidence type="ECO:0008006" key="6">
    <source>
        <dbReference type="Google" id="ProtNLM"/>
    </source>
</evidence>
<comment type="caution">
    <text evidence="4">The sequence shown here is derived from an EMBL/GenBank/DDBJ whole genome shotgun (WGS) entry which is preliminary data.</text>
</comment>
<organism evidence="4 5">
    <name type="scientific">Panicum virgatum</name>
    <name type="common">Blackwell switchgrass</name>
    <dbReference type="NCBI Taxonomy" id="38727"/>
    <lineage>
        <taxon>Eukaryota</taxon>
        <taxon>Viridiplantae</taxon>
        <taxon>Streptophyta</taxon>
        <taxon>Embryophyta</taxon>
        <taxon>Tracheophyta</taxon>
        <taxon>Spermatophyta</taxon>
        <taxon>Magnoliopsida</taxon>
        <taxon>Liliopsida</taxon>
        <taxon>Poales</taxon>
        <taxon>Poaceae</taxon>
        <taxon>PACMAD clade</taxon>
        <taxon>Panicoideae</taxon>
        <taxon>Panicodae</taxon>
        <taxon>Paniceae</taxon>
        <taxon>Panicinae</taxon>
        <taxon>Panicum</taxon>
        <taxon>Panicum sect. Hiantes</taxon>
    </lineage>
</organism>
<dbReference type="InterPro" id="IPR029033">
    <property type="entry name" value="His_PPase_superfam"/>
</dbReference>
<dbReference type="AlphaFoldDB" id="A0A8T0T3H7"/>
<dbReference type="SUPFAM" id="SSF53254">
    <property type="entry name" value="Phosphoglycerate mutase-like"/>
    <property type="match status" value="1"/>
</dbReference>
<protein>
    <recommendedName>
        <fullName evidence="6">Phosphoglycerate mutase-like protein 4</fullName>
    </recommendedName>
</protein>
<evidence type="ECO:0000256" key="1">
    <source>
        <dbReference type="ARBA" id="ARBA00038362"/>
    </source>
</evidence>
<dbReference type="Gene3D" id="3.40.50.1240">
    <property type="entry name" value="Phosphoglycerate mutase-like"/>
    <property type="match status" value="1"/>
</dbReference>